<proteinExistence type="inferred from homology"/>
<comment type="similarity">
    <text evidence="2 4">Belongs to the pseudouridine synthase RluA family.</text>
</comment>
<comment type="catalytic activity">
    <reaction evidence="1 4">
        <text>a uridine in RNA = a pseudouridine in RNA</text>
        <dbReference type="Rhea" id="RHEA:48348"/>
        <dbReference type="Rhea" id="RHEA-COMP:12068"/>
        <dbReference type="Rhea" id="RHEA-COMP:12069"/>
        <dbReference type="ChEBI" id="CHEBI:65314"/>
        <dbReference type="ChEBI" id="CHEBI:65315"/>
    </reaction>
</comment>
<evidence type="ECO:0000256" key="1">
    <source>
        <dbReference type="ARBA" id="ARBA00000073"/>
    </source>
</evidence>
<dbReference type="Gene3D" id="3.30.2350.10">
    <property type="entry name" value="Pseudouridine synthase"/>
    <property type="match status" value="1"/>
</dbReference>
<dbReference type="PANTHER" id="PTHR21600">
    <property type="entry name" value="MITOCHONDRIAL RNA PSEUDOURIDINE SYNTHASE"/>
    <property type="match status" value="1"/>
</dbReference>
<dbReference type="GO" id="GO:0003723">
    <property type="term" value="F:RNA binding"/>
    <property type="evidence" value="ECO:0007669"/>
    <property type="project" value="InterPro"/>
</dbReference>
<name>A0A8J6TPV4_9FIRM</name>
<keyword evidence="4" id="KW-0413">Isomerase</keyword>
<dbReference type="CDD" id="cd02869">
    <property type="entry name" value="PseudoU_synth_RluA_like"/>
    <property type="match status" value="1"/>
</dbReference>
<dbReference type="InterPro" id="IPR006225">
    <property type="entry name" value="PsdUridine_synth_RluC/D"/>
</dbReference>
<dbReference type="EC" id="5.4.99.-" evidence="4"/>
<dbReference type="InterPro" id="IPR020103">
    <property type="entry name" value="PsdUridine_synth_cat_dom_sf"/>
</dbReference>
<evidence type="ECO:0000256" key="4">
    <source>
        <dbReference type="RuleBase" id="RU362028"/>
    </source>
</evidence>
<accession>A0A8J6TPV4</accession>
<evidence type="ECO:0000256" key="2">
    <source>
        <dbReference type="ARBA" id="ARBA00010876"/>
    </source>
</evidence>
<dbReference type="Pfam" id="PF00849">
    <property type="entry name" value="PseudoU_synth_2"/>
    <property type="match status" value="1"/>
</dbReference>
<evidence type="ECO:0000313" key="7">
    <source>
        <dbReference type="Proteomes" id="UP000632659"/>
    </source>
</evidence>
<feature type="active site" evidence="3">
    <location>
        <position position="128"/>
    </location>
</feature>
<protein>
    <recommendedName>
        <fullName evidence="4">Pseudouridine synthase</fullName>
        <ecNumber evidence="4">5.4.99.-</ecNumber>
    </recommendedName>
</protein>
<dbReference type="SUPFAM" id="SSF55120">
    <property type="entry name" value="Pseudouridine synthase"/>
    <property type="match status" value="1"/>
</dbReference>
<evidence type="ECO:0000256" key="3">
    <source>
        <dbReference type="PIRSR" id="PIRSR606225-1"/>
    </source>
</evidence>
<dbReference type="GO" id="GO:0009982">
    <property type="term" value="F:pseudouridine synthase activity"/>
    <property type="evidence" value="ECO:0007669"/>
    <property type="project" value="InterPro"/>
</dbReference>
<dbReference type="GO" id="GO:0140098">
    <property type="term" value="F:catalytic activity, acting on RNA"/>
    <property type="evidence" value="ECO:0007669"/>
    <property type="project" value="UniProtKB-ARBA"/>
</dbReference>
<keyword evidence="7" id="KW-1185">Reference proteome</keyword>
<reference evidence="6" key="1">
    <citation type="submission" date="2020-08" db="EMBL/GenBank/DDBJ databases">
        <title>Genome public.</title>
        <authorList>
            <person name="Liu C."/>
            <person name="Sun Q."/>
        </authorList>
    </citation>
    <scope>NUCLEOTIDE SEQUENCE</scope>
    <source>
        <strain evidence="6">NSJ-15</strain>
    </source>
</reference>
<feature type="domain" description="Pseudouridine synthase RsuA/RluA-like" evidence="5">
    <location>
        <begin position="81"/>
        <end position="227"/>
    </location>
</feature>
<comment type="function">
    <text evidence="4">Responsible for synthesis of pseudouridine from uracil.</text>
</comment>
<dbReference type="AlphaFoldDB" id="A0A8J6TPV4"/>
<evidence type="ECO:0000259" key="5">
    <source>
        <dbReference type="Pfam" id="PF00849"/>
    </source>
</evidence>
<dbReference type="RefSeq" id="WP_158662660.1">
    <property type="nucleotide sequence ID" value="NZ_FYDD01000004.1"/>
</dbReference>
<dbReference type="GO" id="GO:0000455">
    <property type="term" value="P:enzyme-directed rRNA pseudouridine synthesis"/>
    <property type="evidence" value="ECO:0007669"/>
    <property type="project" value="TreeGrafter"/>
</dbReference>
<gene>
    <name evidence="6" type="ORF">H8702_05535</name>
</gene>
<evidence type="ECO:0000313" key="6">
    <source>
        <dbReference type="EMBL" id="MBC8610584.1"/>
    </source>
</evidence>
<dbReference type="OrthoDB" id="9807829at2"/>
<dbReference type="NCBIfam" id="TIGR00005">
    <property type="entry name" value="rluA_subfam"/>
    <property type="match status" value="1"/>
</dbReference>
<organism evidence="6 7">
    <name type="scientific">Massiliimalia timonensis</name>
    <dbReference type="NCBI Taxonomy" id="1987501"/>
    <lineage>
        <taxon>Bacteria</taxon>
        <taxon>Bacillati</taxon>
        <taxon>Bacillota</taxon>
        <taxon>Clostridia</taxon>
        <taxon>Eubacteriales</taxon>
        <taxon>Oscillospiraceae</taxon>
        <taxon>Massiliimalia</taxon>
    </lineage>
</organism>
<dbReference type="Proteomes" id="UP000632659">
    <property type="component" value="Unassembled WGS sequence"/>
</dbReference>
<dbReference type="InterPro" id="IPR006145">
    <property type="entry name" value="PsdUridine_synth_RsuA/RluA"/>
</dbReference>
<dbReference type="EMBL" id="JACRTL010000002">
    <property type="protein sequence ID" value="MBC8610584.1"/>
    <property type="molecule type" value="Genomic_DNA"/>
</dbReference>
<dbReference type="InterPro" id="IPR050188">
    <property type="entry name" value="RluA_PseudoU_synthase"/>
</dbReference>
<sequence length="281" mass="32068">MIPKEHDGKIVQDYLMKEQGFSRRLLTRLKREPAHIHCNGEHIRMVDRLRQGDSLTVILTEPAHIPPNPELVVPIIYEDQDLIVFRKPAGMPVHPSILHYRDTLANFFSYHMQVQGIEATFRPINRLDRDTMGLCLAAKNALAAQKLCGRLEKEYTAIVCGILPEESGEIDAPIGREDGSLLKRTVRQDGQRSVTRYWVLERTEHYTTVKIQLLTGRTHQIRVHFSHLGFPLAGDGLYGGSTNDYRTQALCCNRLEFVHPVAGEVLDFRINIQEEWAAIQV</sequence>
<comment type="caution">
    <text evidence="6">The sequence shown here is derived from an EMBL/GenBank/DDBJ whole genome shotgun (WGS) entry which is preliminary data.</text>
</comment>
<dbReference type="PANTHER" id="PTHR21600:SF35">
    <property type="entry name" value="PSEUDOURIDINE SYNTHASE"/>
    <property type="match status" value="1"/>
</dbReference>